<dbReference type="eggNOG" id="KOG0620">
    <property type="taxonomic scope" value="Eukaryota"/>
</dbReference>
<protein>
    <recommendedName>
        <fullName evidence="12">2',5'-phosphodiesterase 12</fullName>
    </recommendedName>
    <alternativeName>
        <fullName evidence="13">Mitochondrial deadenylase</fullName>
    </alternativeName>
</protein>
<keyword evidence="7" id="KW-0378">Hydrolase</keyword>
<evidence type="ECO:0000256" key="9">
    <source>
        <dbReference type="ARBA" id="ARBA00022842"/>
    </source>
</evidence>
<dbReference type="Pfam" id="PF21171">
    <property type="entry name" value="PDE12-like_N"/>
    <property type="match status" value="1"/>
</dbReference>
<evidence type="ECO:0000259" key="14">
    <source>
        <dbReference type="Pfam" id="PF03372"/>
    </source>
</evidence>
<feature type="domain" description="2',5'-phosphodiesterase 12-like N-terminal" evidence="15">
    <location>
        <begin position="137"/>
        <end position="225"/>
    </location>
</feature>
<proteinExistence type="predicted"/>
<comment type="cofactor">
    <cofactor evidence="1">
        <name>Mg(2+)</name>
        <dbReference type="ChEBI" id="CHEBI:18420"/>
    </cofactor>
</comment>
<keyword evidence="11" id="KW-0496">Mitochondrion</keyword>
<gene>
    <name evidence="16" type="primary">AUGUSTUS-3.0.2_14029</name>
    <name evidence="16" type="ORF">TcasGA2_TC014029</name>
</gene>
<dbReference type="GO" id="GO:0005759">
    <property type="term" value="C:mitochondrial matrix"/>
    <property type="evidence" value="ECO:0007669"/>
    <property type="project" value="UniProtKB-SubCell"/>
</dbReference>
<dbReference type="GO" id="GO:0000175">
    <property type="term" value="F:3'-5'-RNA exonuclease activity"/>
    <property type="evidence" value="ECO:0000318"/>
    <property type="project" value="GO_Central"/>
</dbReference>
<dbReference type="OMA" id="FRLKSAC"/>
<dbReference type="GO" id="GO:0000288">
    <property type="term" value="P:nuclear-transcribed mRNA catabolic process, deadenylation-dependent decay"/>
    <property type="evidence" value="ECO:0000318"/>
    <property type="project" value="GO_Central"/>
</dbReference>
<reference evidence="16 17" key="2">
    <citation type="journal article" date="2010" name="Nucleic Acids Res.">
        <title>BeetleBase in 2010: revisions to provide comprehensive genomic information for Tribolium castaneum.</title>
        <authorList>
            <person name="Kim H.S."/>
            <person name="Murphy T."/>
            <person name="Xia J."/>
            <person name="Caragea D."/>
            <person name="Park Y."/>
            <person name="Beeman R.W."/>
            <person name="Lorenzen M.D."/>
            <person name="Butcher S."/>
            <person name="Manak J.R."/>
            <person name="Brown S.J."/>
        </authorList>
    </citation>
    <scope>GENOME REANNOTATION</scope>
    <source>
        <strain evidence="16 17">Georgia GA2</strain>
    </source>
</reference>
<evidence type="ECO:0000256" key="3">
    <source>
        <dbReference type="ARBA" id="ARBA00022553"/>
    </source>
</evidence>
<dbReference type="InParanoid" id="D6WJI3"/>
<dbReference type="KEGG" id="tca:661460"/>
<dbReference type="PhylomeDB" id="D6WJI3"/>
<keyword evidence="8" id="KW-0269">Exonuclease</keyword>
<name>D6WJI3_TRICA</name>
<dbReference type="HOGENOM" id="CLU_016428_7_2_1"/>
<evidence type="ECO:0000256" key="5">
    <source>
        <dbReference type="ARBA" id="ARBA00022722"/>
    </source>
</evidence>
<dbReference type="PANTHER" id="PTHR12121:SF37">
    <property type="entry name" value="2',5'-PHOSPHODIESTERASE 12"/>
    <property type="match status" value="1"/>
</dbReference>
<evidence type="ECO:0000256" key="4">
    <source>
        <dbReference type="ARBA" id="ARBA00022664"/>
    </source>
</evidence>
<evidence type="ECO:0000256" key="2">
    <source>
        <dbReference type="ARBA" id="ARBA00004305"/>
    </source>
</evidence>
<dbReference type="InterPro" id="IPR048821">
    <property type="entry name" value="PDE12-like_N"/>
</dbReference>
<dbReference type="InterPro" id="IPR005135">
    <property type="entry name" value="Endo/exonuclease/phosphatase"/>
</dbReference>
<dbReference type="FunCoup" id="D6WJI3">
    <property type="interactions" value="1978"/>
</dbReference>
<dbReference type="InterPro" id="IPR036691">
    <property type="entry name" value="Endo/exonu/phosph_ase_sf"/>
</dbReference>
<dbReference type="Gene3D" id="3.60.10.10">
    <property type="entry name" value="Endonuclease/exonuclease/phosphatase"/>
    <property type="match status" value="1"/>
</dbReference>
<dbReference type="GO" id="GO:0006397">
    <property type="term" value="P:mRNA processing"/>
    <property type="evidence" value="ECO:0007669"/>
    <property type="project" value="UniProtKB-KW"/>
</dbReference>
<keyword evidence="5" id="KW-0540">Nuclease</keyword>
<accession>D6WJI3</accession>
<reference evidence="16 17" key="1">
    <citation type="journal article" date="2008" name="Nature">
        <title>The genome of the model beetle and pest Tribolium castaneum.</title>
        <authorList>
            <consortium name="Tribolium Genome Sequencing Consortium"/>
            <person name="Richards S."/>
            <person name="Gibbs R.A."/>
            <person name="Weinstock G.M."/>
            <person name="Brown S.J."/>
            <person name="Denell R."/>
            <person name="Beeman R.W."/>
            <person name="Gibbs R."/>
            <person name="Beeman R.W."/>
            <person name="Brown S.J."/>
            <person name="Bucher G."/>
            <person name="Friedrich M."/>
            <person name="Grimmelikhuijzen C.J."/>
            <person name="Klingler M."/>
            <person name="Lorenzen M."/>
            <person name="Richards S."/>
            <person name="Roth S."/>
            <person name="Schroder R."/>
            <person name="Tautz D."/>
            <person name="Zdobnov E.M."/>
            <person name="Muzny D."/>
            <person name="Gibbs R.A."/>
            <person name="Weinstock G.M."/>
            <person name="Attaway T."/>
            <person name="Bell S."/>
            <person name="Buhay C.J."/>
            <person name="Chandrabose M.N."/>
            <person name="Chavez D."/>
            <person name="Clerk-Blankenburg K.P."/>
            <person name="Cree A."/>
            <person name="Dao M."/>
            <person name="Davis C."/>
            <person name="Chacko J."/>
            <person name="Dinh H."/>
            <person name="Dugan-Rocha S."/>
            <person name="Fowler G."/>
            <person name="Garner T.T."/>
            <person name="Garnes J."/>
            <person name="Gnirke A."/>
            <person name="Hawes A."/>
            <person name="Hernandez J."/>
            <person name="Hines S."/>
            <person name="Holder M."/>
            <person name="Hume J."/>
            <person name="Jhangiani S.N."/>
            <person name="Joshi V."/>
            <person name="Khan Z.M."/>
            <person name="Jackson L."/>
            <person name="Kovar C."/>
            <person name="Kowis A."/>
            <person name="Lee S."/>
            <person name="Lewis L.R."/>
            <person name="Margolis J."/>
            <person name="Morgan M."/>
            <person name="Nazareth L.V."/>
            <person name="Nguyen N."/>
            <person name="Okwuonu G."/>
            <person name="Parker D."/>
            <person name="Richards S."/>
            <person name="Ruiz S.J."/>
            <person name="Santibanez J."/>
            <person name="Savard J."/>
            <person name="Scherer S.E."/>
            <person name="Schneider B."/>
            <person name="Sodergren E."/>
            <person name="Tautz D."/>
            <person name="Vattahil S."/>
            <person name="Villasana D."/>
            <person name="White C.S."/>
            <person name="Wright R."/>
            <person name="Park Y."/>
            <person name="Beeman R.W."/>
            <person name="Lord J."/>
            <person name="Oppert B."/>
            <person name="Lorenzen M."/>
            <person name="Brown S."/>
            <person name="Wang L."/>
            <person name="Savard J."/>
            <person name="Tautz D."/>
            <person name="Richards S."/>
            <person name="Weinstock G."/>
            <person name="Gibbs R.A."/>
            <person name="Liu Y."/>
            <person name="Worley K."/>
            <person name="Weinstock G."/>
            <person name="Elsik C.G."/>
            <person name="Reese J.T."/>
            <person name="Elhaik E."/>
            <person name="Landan G."/>
            <person name="Graur D."/>
            <person name="Arensburger P."/>
            <person name="Atkinson P."/>
            <person name="Beeman R.W."/>
            <person name="Beidler J."/>
            <person name="Brown S.J."/>
            <person name="Demuth J.P."/>
            <person name="Drury D.W."/>
            <person name="Du Y.Z."/>
            <person name="Fujiwara H."/>
            <person name="Lorenzen M."/>
            <person name="Maselli V."/>
            <person name="Osanai M."/>
            <person name="Park Y."/>
            <person name="Robertson H.M."/>
            <person name="Tu Z."/>
            <person name="Wang J.J."/>
            <person name="Wang S."/>
            <person name="Richards S."/>
            <person name="Song H."/>
            <person name="Zhang L."/>
            <person name="Sodergren E."/>
            <person name="Werner D."/>
            <person name="Stanke M."/>
            <person name="Morgenstern B."/>
            <person name="Solovyev V."/>
            <person name="Kosarev P."/>
            <person name="Brown G."/>
            <person name="Chen H.C."/>
            <person name="Ermolaeva O."/>
            <person name="Hlavina W."/>
            <person name="Kapustin Y."/>
            <person name="Kiryutin B."/>
            <person name="Kitts P."/>
            <person name="Maglott D."/>
            <person name="Pruitt K."/>
            <person name="Sapojnikov V."/>
            <person name="Souvorov A."/>
            <person name="Mackey A.J."/>
            <person name="Waterhouse R.M."/>
            <person name="Wyder S."/>
            <person name="Zdobnov E.M."/>
            <person name="Zdobnov E.M."/>
            <person name="Wyder S."/>
            <person name="Kriventseva E.V."/>
            <person name="Kadowaki T."/>
            <person name="Bork P."/>
            <person name="Aranda M."/>
            <person name="Bao R."/>
            <person name="Beermann A."/>
            <person name="Berns N."/>
            <person name="Bolognesi R."/>
            <person name="Bonneton F."/>
            <person name="Bopp D."/>
            <person name="Brown S.J."/>
            <person name="Bucher G."/>
            <person name="Butts T."/>
            <person name="Chaumot A."/>
            <person name="Denell R.E."/>
            <person name="Ferrier D.E."/>
            <person name="Friedrich M."/>
            <person name="Gordon C.M."/>
            <person name="Jindra M."/>
            <person name="Klingler M."/>
            <person name="Lan Q."/>
            <person name="Lattorff H.M."/>
            <person name="Laudet V."/>
            <person name="von Levetsow C."/>
            <person name="Liu Z."/>
            <person name="Lutz R."/>
            <person name="Lynch J.A."/>
            <person name="da Fonseca R.N."/>
            <person name="Posnien N."/>
            <person name="Reuter R."/>
            <person name="Roth S."/>
            <person name="Savard J."/>
            <person name="Schinko J.B."/>
            <person name="Schmitt C."/>
            <person name="Schoppmeier M."/>
            <person name="Schroder R."/>
            <person name="Shippy T.D."/>
            <person name="Simonnet F."/>
            <person name="Marques-Souza H."/>
            <person name="Tautz D."/>
            <person name="Tomoyasu Y."/>
            <person name="Trauner J."/>
            <person name="Van der Zee M."/>
            <person name="Vervoort M."/>
            <person name="Wittkopp N."/>
            <person name="Wimmer E.A."/>
            <person name="Yang X."/>
            <person name="Jones A.K."/>
            <person name="Sattelle D.B."/>
            <person name="Ebert P.R."/>
            <person name="Nelson D."/>
            <person name="Scott J.G."/>
            <person name="Beeman R.W."/>
            <person name="Muthukrishnan S."/>
            <person name="Kramer K.J."/>
            <person name="Arakane Y."/>
            <person name="Beeman R.W."/>
            <person name="Zhu Q."/>
            <person name="Hogenkamp D."/>
            <person name="Dixit R."/>
            <person name="Oppert B."/>
            <person name="Jiang H."/>
            <person name="Zou Z."/>
            <person name="Marshall J."/>
            <person name="Elpidina E."/>
            <person name="Vinokurov K."/>
            <person name="Oppert C."/>
            <person name="Zou Z."/>
            <person name="Evans J."/>
            <person name="Lu Z."/>
            <person name="Zhao P."/>
            <person name="Sumathipala N."/>
            <person name="Altincicek B."/>
            <person name="Vilcinskas A."/>
            <person name="Williams M."/>
            <person name="Hultmark D."/>
            <person name="Hetru C."/>
            <person name="Jiang H."/>
            <person name="Grimmelikhuijzen C.J."/>
            <person name="Hauser F."/>
            <person name="Cazzamali G."/>
            <person name="Williamson M."/>
            <person name="Park Y."/>
            <person name="Li B."/>
            <person name="Tanaka Y."/>
            <person name="Predel R."/>
            <person name="Neupert S."/>
            <person name="Schachtner J."/>
            <person name="Verleyen P."/>
            <person name="Raible F."/>
            <person name="Bork P."/>
            <person name="Friedrich M."/>
            <person name="Walden K.K."/>
            <person name="Robertson H.M."/>
            <person name="Angeli S."/>
            <person name="Foret S."/>
            <person name="Bucher G."/>
            <person name="Schuetz S."/>
            <person name="Maleszka R."/>
            <person name="Wimmer E.A."/>
            <person name="Beeman R.W."/>
            <person name="Lorenzen M."/>
            <person name="Tomoyasu Y."/>
            <person name="Miller S.C."/>
            <person name="Grossmann D."/>
            <person name="Bucher G."/>
        </authorList>
    </citation>
    <scope>NUCLEOTIDE SEQUENCE [LARGE SCALE GENOMIC DNA]</scope>
    <source>
        <strain evidence="16 17">Georgia GA2</strain>
    </source>
</reference>
<evidence type="ECO:0000256" key="11">
    <source>
        <dbReference type="ARBA" id="ARBA00023128"/>
    </source>
</evidence>
<dbReference type="SUPFAM" id="SSF56219">
    <property type="entry name" value="DNase I-like"/>
    <property type="match status" value="1"/>
</dbReference>
<evidence type="ECO:0000256" key="8">
    <source>
        <dbReference type="ARBA" id="ARBA00022839"/>
    </source>
</evidence>
<keyword evidence="4" id="KW-0507">mRNA processing</keyword>
<evidence type="ECO:0000256" key="10">
    <source>
        <dbReference type="ARBA" id="ARBA00022946"/>
    </source>
</evidence>
<dbReference type="Pfam" id="PF03372">
    <property type="entry name" value="Exo_endo_phos"/>
    <property type="match status" value="1"/>
</dbReference>
<evidence type="ECO:0000313" key="16">
    <source>
        <dbReference type="EMBL" id="EFA03899.1"/>
    </source>
</evidence>
<comment type="subcellular location">
    <subcellularLocation>
        <location evidence="2">Mitochondrion matrix</location>
    </subcellularLocation>
</comment>
<organism evidence="16 17">
    <name type="scientific">Tribolium castaneum</name>
    <name type="common">Red flour beetle</name>
    <dbReference type="NCBI Taxonomy" id="7070"/>
    <lineage>
        <taxon>Eukaryota</taxon>
        <taxon>Metazoa</taxon>
        <taxon>Ecdysozoa</taxon>
        <taxon>Arthropoda</taxon>
        <taxon>Hexapoda</taxon>
        <taxon>Insecta</taxon>
        <taxon>Pterygota</taxon>
        <taxon>Neoptera</taxon>
        <taxon>Endopterygota</taxon>
        <taxon>Coleoptera</taxon>
        <taxon>Polyphaga</taxon>
        <taxon>Cucujiformia</taxon>
        <taxon>Tenebrionidae</taxon>
        <taxon>Tenebrionidae incertae sedis</taxon>
        <taxon>Tribolium</taxon>
    </lineage>
</organism>
<keyword evidence="3" id="KW-0597">Phosphoprotein</keyword>
<evidence type="ECO:0000256" key="1">
    <source>
        <dbReference type="ARBA" id="ARBA00001946"/>
    </source>
</evidence>
<dbReference type="OrthoDB" id="412787at2759"/>
<feature type="domain" description="Endonuclease/exonuclease/phosphatase" evidence="14">
    <location>
        <begin position="255"/>
        <end position="560"/>
    </location>
</feature>
<evidence type="ECO:0000256" key="7">
    <source>
        <dbReference type="ARBA" id="ARBA00022801"/>
    </source>
</evidence>
<evidence type="ECO:0000313" key="17">
    <source>
        <dbReference type="Proteomes" id="UP000007266"/>
    </source>
</evidence>
<dbReference type="FunFam" id="3.60.10.10:FF:000018">
    <property type="entry name" value="2',5'-phosphodiesterase 12"/>
    <property type="match status" value="1"/>
</dbReference>
<dbReference type="GO" id="GO:0005739">
    <property type="term" value="C:mitochondrion"/>
    <property type="evidence" value="ECO:0000318"/>
    <property type="project" value="GO_Central"/>
</dbReference>
<evidence type="ECO:0000256" key="13">
    <source>
        <dbReference type="ARBA" id="ARBA00083541"/>
    </source>
</evidence>
<keyword evidence="9" id="KW-0460">Magnesium</keyword>
<keyword evidence="10" id="KW-0809">Transit peptide</keyword>
<evidence type="ECO:0000259" key="15">
    <source>
        <dbReference type="Pfam" id="PF21171"/>
    </source>
</evidence>
<dbReference type="AlphaFoldDB" id="D6WJI3"/>
<evidence type="ECO:0000256" key="12">
    <source>
        <dbReference type="ARBA" id="ARBA00072755"/>
    </source>
</evidence>
<dbReference type="Proteomes" id="UP000007266">
    <property type="component" value="Linkage group 5"/>
</dbReference>
<dbReference type="STRING" id="7070.D6WJI3"/>
<dbReference type="EMBL" id="KQ971342">
    <property type="protein sequence ID" value="EFA03899.1"/>
    <property type="molecule type" value="Genomic_DNA"/>
</dbReference>
<evidence type="ECO:0000256" key="6">
    <source>
        <dbReference type="ARBA" id="ARBA00022723"/>
    </source>
</evidence>
<dbReference type="GO" id="GO:0004535">
    <property type="term" value="F:poly(A)-specific ribonuclease activity"/>
    <property type="evidence" value="ECO:0007669"/>
    <property type="project" value="UniProtKB-ARBA"/>
</dbReference>
<keyword evidence="17" id="KW-1185">Reference proteome</keyword>
<dbReference type="InterPro" id="IPR050410">
    <property type="entry name" value="CCR4/nocturin_mRNA_transcr"/>
</dbReference>
<dbReference type="PANTHER" id="PTHR12121">
    <property type="entry name" value="CARBON CATABOLITE REPRESSOR PROTEIN 4"/>
    <property type="match status" value="1"/>
</dbReference>
<keyword evidence="6" id="KW-0479">Metal-binding</keyword>
<sequence>MVLALVNFTRYFPLRHINRYVCAMNQAYLRHLTESDRFELTFQYVDPTGRINRQFNFCRQITESATTFTQRVATNIEKIVKKKAKNAPTSSPVQVSLTVNGSPVSDETTLCKDIFSEQNSVVLSVCEQEFKVVINSPWISGVVLPSSILAGFPVYPTKFESIYTDKTKSEFNWFKSSDKNKWSLVGTGFVYNTNNSDIGAYLKLSCVPKSGDLVGPAAEAISPVQVQACPGFCPFESRHQFTKEKCSGDTFRVVSYNILADLYCDSDFTREVLHPYCPPYALAIDYRKQLFIKEITGYNGDLICLQEVDRKIYNYDLQPLFEQLGYDSDFCIKRGSVAEGLACFYNRERFKCLETFRLVLSDELNTNSLFSDIWAKIEGNKNLTERILNRSTVLQVNILESLENDEVLVVGNTHLYFHPDADHIRLLQGAAIIRYLEHLMDEFRNKYKKRLSLILCGDFNSTPECGIYQLYTTGHVPEDHIDFKSNAEEAIKVPLSQSLRLFSACGTPKYTNFTAGFADCLDYIYFESKNFEVVQVVPFPSLEELNQHTALPSIVFPSDHISLISDLKWKK</sequence>
<dbReference type="GO" id="GO:0046872">
    <property type="term" value="F:metal ion binding"/>
    <property type="evidence" value="ECO:0007669"/>
    <property type="project" value="UniProtKB-KW"/>
</dbReference>